<accession>A0AA36G3H7</accession>
<keyword evidence="2" id="KW-1185">Reference proteome</keyword>
<feature type="non-terminal residue" evidence="1">
    <location>
        <position position="199"/>
    </location>
</feature>
<dbReference type="Proteomes" id="UP001177023">
    <property type="component" value="Unassembled WGS sequence"/>
</dbReference>
<protein>
    <submittedName>
        <fullName evidence="1">Uncharacterized protein</fullName>
    </submittedName>
</protein>
<gene>
    <name evidence="1" type="ORF">MSPICULIGERA_LOCUS15183</name>
</gene>
<name>A0AA36G3H7_9BILA</name>
<reference evidence="1" key="1">
    <citation type="submission" date="2023-06" db="EMBL/GenBank/DDBJ databases">
        <authorList>
            <person name="Delattre M."/>
        </authorList>
    </citation>
    <scope>NUCLEOTIDE SEQUENCE</scope>
    <source>
        <strain evidence="1">AF72</strain>
    </source>
</reference>
<evidence type="ECO:0000313" key="1">
    <source>
        <dbReference type="EMBL" id="CAJ0576901.1"/>
    </source>
</evidence>
<sequence>MLAFPIITATTVTGALLKQVVEVLIENDVYLGILHVKVKSDVAWMPLEIDALYSKETIEEFLDGLKKEDLARIQNKIHLVCLSSEDEMGRQLWIVDKGRLRAWNDDYKPVEQAAEPIRNCLERQQAAMDDIIKYYEENKGNLADMRTMAGQIRFGRNANQSSCNLIIHSKDLSDRAITKQLAEVFLVLAKGKAQSICVF</sequence>
<proteinExistence type="predicted"/>
<dbReference type="EMBL" id="CATQJA010002647">
    <property type="protein sequence ID" value="CAJ0576901.1"/>
    <property type="molecule type" value="Genomic_DNA"/>
</dbReference>
<evidence type="ECO:0000313" key="2">
    <source>
        <dbReference type="Proteomes" id="UP001177023"/>
    </source>
</evidence>
<organism evidence="1 2">
    <name type="scientific">Mesorhabditis spiculigera</name>
    <dbReference type="NCBI Taxonomy" id="96644"/>
    <lineage>
        <taxon>Eukaryota</taxon>
        <taxon>Metazoa</taxon>
        <taxon>Ecdysozoa</taxon>
        <taxon>Nematoda</taxon>
        <taxon>Chromadorea</taxon>
        <taxon>Rhabditida</taxon>
        <taxon>Rhabditina</taxon>
        <taxon>Rhabditomorpha</taxon>
        <taxon>Rhabditoidea</taxon>
        <taxon>Rhabditidae</taxon>
        <taxon>Mesorhabditinae</taxon>
        <taxon>Mesorhabditis</taxon>
    </lineage>
</organism>
<dbReference type="AlphaFoldDB" id="A0AA36G3H7"/>
<comment type="caution">
    <text evidence="1">The sequence shown here is derived from an EMBL/GenBank/DDBJ whole genome shotgun (WGS) entry which is preliminary data.</text>
</comment>